<name>A0A9J6DLZ0_RHIMP</name>
<keyword evidence="5 8" id="KW-0472">Membrane</keyword>
<dbReference type="AlphaFoldDB" id="A0A9J6DLZ0"/>
<sequence length="757" mass="83654">MPDALQFYFKRLWLACGTLLLFIGLASDCASAQYDYDAQDVDATPSVILAGWYDISRLLVSFLIAKPKNADIIYAMVSENALNVDFIDLMDKFWAQQPSVFFFTFLSICYMVALAVGAPLYFWARSRDMMGGDRTQDINEGYKFVLQALTIAFVICIAVVVLTLVITVVTVFLQAPLVTGQRTGLFGDLRSVATYARDVGQELQNLTDTQAKLLRRIQNATEPSKLVDLVYEFFLPQVESSTSYMPINSAQRLHLLAELAQKHSRVSSMLSAVDALKTALQKNITKFIATNFVQKYNIEITLALAGVPKALNLVTRTAKNINDDLNTFLKSLKLFLSRLNDQSRQSLTAFFGTRFLVYGSASVLVCGILLLFFSVSFMVGVSIHDDTIAPTKRSEMSERSGDALLMGIGLNSGFGFFVVLFTMLIMVIGILADGYICEPYRDLVSSQMPDTVSASVLDSVWDIAWNRQTRGKYFADLIPGHWFLNCDYDKRTIDMLPTTLKKKVEAVHNESMVFATALANVKVSVEDVLPAKGPAGMNAAYYEQLKSWLADTAQQISLLWANSLKEQVNVELPQVDSDNVQCMQLFNVYDSAFHSFCELTLKNHNGWWLAMYLCLGLLGAMSVMSHYASRYFLKMVNYTYDGSEVESTSDDASSKGDKSSSSDSDSSIVGGKKPPKNKAATGNASDTATGAGTQHDVKSNEKNGEKHKGTVTAHGKDKNDLDKEGPTSEKKDGTKEPAGKKKLKGILGAEQKQEHEQ</sequence>
<evidence type="ECO:0000256" key="5">
    <source>
        <dbReference type="ARBA" id="ARBA00023136"/>
    </source>
</evidence>
<evidence type="ECO:0000256" key="1">
    <source>
        <dbReference type="ARBA" id="ARBA00004141"/>
    </source>
</evidence>
<dbReference type="InterPro" id="IPR008795">
    <property type="entry name" value="Prominin"/>
</dbReference>
<organism evidence="10 11">
    <name type="scientific">Rhipicephalus microplus</name>
    <name type="common">Cattle tick</name>
    <name type="synonym">Boophilus microplus</name>
    <dbReference type="NCBI Taxonomy" id="6941"/>
    <lineage>
        <taxon>Eukaryota</taxon>
        <taxon>Metazoa</taxon>
        <taxon>Ecdysozoa</taxon>
        <taxon>Arthropoda</taxon>
        <taxon>Chelicerata</taxon>
        <taxon>Arachnida</taxon>
        <taxon>Acari</taxon>
        <taxon>Parasitiformes</taxon>
        <taxon>Ixodida</taxon>
        <taxon>Ixodoidea</taxon>
        <taxon>Ixodidae</taxon>
        <taxon>Rhipicephalinae</taxon>
        <taxon>Rhipicephalus</taxon>
        <taxon>Boophilus</taxon>
    </lineage>
</organism>
<comment type="similarity">
    <text evidence="2">Belongs to the prominin family.</text>
</comment>
<keyword evidence="6" id="KW-0325">Glycoprotein</keyword>
<reference evidence="10" key="2">
    <citation type="submission" date="2021-09" db="EMBL/GenBank/DDBJ databases">
        <authorList>
            <person name="Jia N."/>
            <person name="Wang J."/>
            <person name="Shi W."/>
            <person name="Du L."/>
            <person name="Sun Y."/>
            <person name="Zhan W."/>
            <person name="Jiang J."/>
            <person name="Wang Q."/>
            <person name="Zhang B."/>
            <person name="Ji P."/>
            <person name="Sakyi L.B."/>
            <person name="Cui X."/>
            <person name="Yuan T."/>
            <person name="Jiang B."/>
            <person name="Yang W."/>
            <person name="Lam T.T.-Y."/>
            <person name="Chang Q."/>
            <person name="Ding S."/>
            <person name="Wang X."/>
            <person name="Zhu J."/>
            <person name="Ruan X."/>
            <person name="Zhao L."/>
            <person name="Wei J."/>
            <person name="Que T."/>
            <person name="Du C."/>
            <person name="Cheng J."/>
            <person name="Dai P."/>
            <person name="Han X."/>
            <person name="Huang E."/>
            <person name="Gao Y."/>
            <person name="Liu J."/>
            <person name="Shao H."/>
            <person name="Ye R."/>
            <person name="Li L."/>
            <person name="Wei W."/>
            <person name="Wang X."/>
            <person name="Wang C."/>
            <person name="Huo Q."/>
            <person name="Li W."/>
            <person name="Guo W."/>
            <person name="Chen H."/>
            <person name="Chen S."/>
            <person name="Zhou L."/>
            <person name="Zhou L."/>
            <person name="Ni X."/>
            <person name="Tian J."/>
            <person name="Zhou Y."/>
            <person name="Sheng Y."/>
            <person name="Liu T."/>
            <person name="Pan Y."/>
            <person name="Xia L."/>
            <person name="Li J."/>
            <person name="Zhao F."/>
            <person name="Cao W."/>
        </authorList>
    </citation>
    <scope>NUCLEOTIDE SEQUENCE</scope>
    <source>
        <strain evidence="10">Rmic-2018</strain>
        <tissue evidence="10">Larvae</tissue>
    </source>
</reference>
<dbReference type="GO" id="GO:0016020">
    <property type="term" value="C:membrane"/>
    <property type="evidence" value="ECO:0007669"/>
    <property type="project" value="UniProtKB-SubCell"/>
</dbReference>
<comment type="caution">
    <text evidence="10">The sequence shown here is derived from an EMBL/GenBank/DDBJ whole genome shotgun (WGS) entry which is preliminary data.</text>
</comment>
<feature type="compositionally biased region" description="Polar residues" evidence="7">
    <location>
        <begin position="680"/>
        <end position="692"/>
    </location>
</feature>
<feature type="transmembrane region" description="Helical" evidence="8">
    <location>
        <begin position="355"/>
        <end position="383"/>
    </location>
</feature>
<feature type="region of interest" description="Disordered" evidence="7">
    <location>
        <begin position="644"/>
        <end position="757"/>
    </location>
</feature>
<proteinExistence type="inferred from homology"/>
<evidence type="ECO:0000256" key="9">
    <source>
        <dbReference type="SAM" id="SignalP"/>
    </source>
</evidence>
<keyword evidence="3 8" id="KW-0812">Transmembrane</keyword>
<feature type="transmembrane region" description="Helical" evidence="8">
    <location>
        <begin position="404"/>
        <end position="432"/>
    </location>
</feature>
<gene>
    <name evidence="10" type="ORF">HPB51_007984</name>
</gene>
<reference evidence="10" key="1">
    <citation type="journal article" date="2020" name="Cell">
        <title>Large-Scale Comparative Analyses of Tick Genomes Elucidate Their Genetic Diversity and Vector Capacities.</title>
        <authorList>
            <consortium name="Tick Genome and Microbiome Consortium (TIGMIC)"/>
            <person name="Jia N."/>
            <person name="Wang J."/>
            <person name="Shi W."/>
            <person name="Du L."/>
            <person name="Sun Y."/>
            <person name="Zhan W."/>
            <person name="Jiang J.F."/>
            <person name="Wang Q."/>
            <person name="Zhang B."/>
            <person name="Ji P."/>
            <person name="Bell-Sakyi L."/>
            <person name="Cui X.M."/>
            <person name="Yuan T.T."/>
            <person name="Jiang B.G."/>
            <person name="Yang W.F."/>
            <person name="Lam T.T."/>
            <person name="Chang Q.C."/>
            <person name="Ding S.J."/>
            <person name="Wang X.J."/>
            <person name="Zhu J.G."/>
            <person name="Ruan X.D."/>
            <person name="Zhao L."/>
            <person name="Wei J.T."/>
            <person name="Ye R.Z."/>
            <person name="Que T.C."/>
            <person name="Du C.H."/>
            <person name="Zhou Y.H."/>
            <person name="Cheng J.X."/>
            <person name="Dai P.F."/>
            <person name="Guo W.B."/>
            <person name="Han X.H."/>
            <person name="Huang E.J."/>
            <person name="Li L.F."/>
            <person name="Wei W."/>
            <person name="Gao Y.C."/>
            <person name="Liu J.Z."/>
            <person name="Shao H.Z."/>
            <person name="Wang X."/>
            <person name="Wang C.C."/>
            <person name="Yang T.C."/>
            <person name="Huo Q.B."/>
            <person name="Li W."/>
            <person name="Chen H.Y."/>
            <person name="Chen S.E."/>
            <person name="Zhou L.G."/>
            <person name="Ni X.B."/>
            <person name="Tian J.H."/>
            <person name="Sheng Y."/>
            <person name="Liu T."/>
            <person name="Pan Y.S."/>
            <person name="Xia L.Y."/>
            <person name="Li J."/>
            <person name="Zhao F."/>
            <person name="Cao W.C."/>
        </authorList>
    </citation>
    <scope>NUCLEOTIDE SEQUENCE</scope>
    <source>
        <strain evidence="10">Rmic-2018</strain>
    </source>
</reference>
<feature type="transmembrane region" description="Helical" evidence="8">
    <location>
        <begin position="607"/>
        <end position="628"/>
    </location>
</feature>
<evidence type="ECO:0000313" key="10">
    <source>
        <dbReference type="EMBL" id="KAH8022971.1"/>
    </source>
</evidence>
<dbReference type="PANTHER" id="PTHR22730">
    <property type="entry name" value="PROMININ PROM PROTEIN"/>
    <property type="match status" value="1"/>
</dbReference>
<evidence type="ECO:0000256" key="2">
    <source>
        <dbReference type="ARBA" id="ARBA00006058"/>
    </source>
</evidence>
<accession>A0A9J6DLZ0</accession>
<evidence type="ECO:0000313" key="11">
    <source>
        <dbReference type="Proteomes" id="UP000821866"/>
    </source>
</evidence>
<dbReference type="PANTHER" id="PTHR22730:SF1">
    <property type="entry name" value="PROMININ-LIKE PROTEIN"/>
    <property type="match status" value="1"/>
</dbReference>
<evidence type="ECO:0000256" key="3">
    <source>
        <dbReference type="ARBA" id="ARBA00022692"/>
    </source>
</evidence>
<evidence type="ECO:0000256" key="6">
    <source>
        <dbReference type="ARBA" id="ARBA00023180"/>
    </source>
</evidence>
<comment type="subcellular location">
    <subcellularLocation>
        <location evidence="1">Membrane</location>
        <topology evidence="1">Multi-pass membrane protein</topology>
    </subcellularLocation>
</comment>
<evidence type="ECO:0000256" key="7">
    <source>
        <dbReference type="SAM" id="MobiDB-lite"/>
    </source>
</evidence>
<dbReference type="EMBL" id="JABSTU010000008">
    <property type="protein sequence ID" value="KAH8022971.1"/>
    <property type="molecule type" value="Genomic_DNA"/>
</dbReference>
<feature type="chain" id="PRO_5039933565" evidence="9">
    <location>
        <begin position="33"/>
        <end position="757"/>
    </location>
</feature>
<feature type="compositionally biased region" description="Basic and acidic residues" evidence="7">
    <location>
        <begin position="695"/>
        <end position="739"/>
    </location>
</feature>
<feature type="transmembrane region" description="Helical" evidence="8">
    <location>
        <begin position="100"/>
        <end position="123"/>
    </location>
</feature>
<feature type="transmembrane region" description="Helical" evidence="8">
    <location>
        <begin position="144"/>
        <end position="173"/>
    </location>
</feature>
<feature type="signal peptide" evidence="9">
    <location>
        <begin position="1"/>
        <end position="32"/>
    </location>
</feature>
<protein>
    <submittedName>
        <fullName evidence="10">Uncharacterized protein</fullName>
    </submittedName>
</protein>
<evidence type="ECO:0000256" key="8">
    <source>
        <dbReference type="SAM" id="Phobius"/>
    </source>
</evidence>
<dbReference type="Proteomes" id="UP000821866">
    <property type="component" value="Chromosome 6"/>
</dbReference>
<evidence type="ECO:0000256" key="4">
    <source>
        <dbReference type="ARBA" id="ARBA00022989"/>
    </source>
</evidence>
<keyword evidence="11" id="KW-1185">Reference proteome</keyword>
<keyword evidence="4 8" id="KW-1133">Transmembrane helix</keyword>
<keyword evidence="9" id="KW-0732">Signal</keyword>